<accession>A0A9W7W0Z1</accession>
<gene>
    <name evidence="1" type="ORF">Tdes44962_MAKER03557</name>
</gene>
<evidence type="ECO:0000313" key="1">
    <source>
        <dbReference type="EMBL" id="KAH9826297.1"/>
    </source>
</evidence>
<dbReference type="OrthoDB" id="420564at2759"/>
<dbReference type="PANTHER" id="PTHR35179">
    <property type="entry name" value="PROTEIN CBG02620"/>
    <property type="match status" value="1"/>
</dbReference>
<organism evidence="1 2">
    <name type="scientific">Teratosphaeria destructans</name>
    <dbReference type="NCBI Taxonomy" id="418781"/>
    <lineage>
        <taxon>Eukaryota</taxon>
        <taxon>Fungi</taxon>
        <taxon>Dikarya</taxon>
        <taxon>Ascomycota</taxon>
        <taxon>Pezizomycotina</taxon>
        <taxon>Dothideomycetes</taxon>
        <taxon>Dothideomycetidae</taxon>
        <taxon>Mycosphaerellales</taxon>
        <taxon>Teratosphaeriaceae</taxon>
        <taxon>Teratosphaeria</taxon>
    </lineage>
</organism>
<comment type="caution">
    <text evidence="1">The sequence shown here is derived from an EMBL/GenBank/DDBJ whole genome shotgun (WGS) entry which is preliminary data.</text>
</comment>
<reference evidence="1 2" key="1">
    <citation type="journal article" date="2018" name="IMA Fungus">
        <title>IMA Genome-F 10: Nine draft genome sequences of Claviceps purpurea s.lat., including C. arundinis, C. humidiphila, and C. cf. spartinae, pseudomolecules for the pitch canker pathogen Fusarium circinatum, draft genome of Davidsoniella eucalypti, Grosmannia galeiformis, Quambalaria eucalypti, and Teratosphaeria destructans.</title>
        <authorList>
            <person name="Wingfield B.D."/>
            <person name="Liu M."/>
            <person name="Nguyen H.D."/>
            <person name="Lane F.A."/>
            <person name="Morgan S.W."/>
            <person name="De Vos L."/>
            <person name="Wilken P.M."/>
            <person name="Duong T.A."/>
            <person name="Aylward J."/>
            <person name="Coetzee M.P."/>
            <person name="Dadej K."/>
            <person name="De Beer Z.W."/>
            <person name="Findlay W."/>
            <person name="Havenga M."/>
            <person name="Kolarik M."/>
            <person name="Menzies J.G."/>
            <person name="Naidoo K."/>
            <person name="Pochopski O."/>
            <person name="Shoukouhi P."/>
            <person name="Santana Q.C."/>
            <person name="Seifert K.A."/>
            <person name="Soal N."/>
            <person name="Steenkamp E.T."/>
            <person name="Tatham C.T."/>
            <person name="van der Nest M.A."/>
            <person name="Wingfield M.J."/>
        </authorList>
    </citation>
    <scope>NUCLEOTIDE SEQUENCE [LARGE SCALE GENOMIC DNA]</scope>
    <source>
        <strain evidence="1">CMW44962</strain>
    </source>
</reference>
<dbReference type="Proteomes" id="UP001138500">
    <property type="component" value="Unassembled WGS sequence"/>
</dbReference>
<sequence>MAGANDRITDVQVIASYNWKDQDNACILVPGERSIASLCAMPYGPMHLVANANWQANSFRAVYAEVLDGRVVITRTSKQTHGLIQANEYEGYRKGFEEHHLTTQVDVRGSSSHHRIVSYKLGGIPILLRYAADACLSPRRISIITGTETSFDKLKVIKRGNVVPHCHTAEISTRSYKTGMDDYDEQKTPSLWLAQTPTFILAISVSTRYSETVTGRRSTFSIQNTKIRDSAADVRKWEQDHSGDIAKLVDVLKDLLTLLEAKAALANGEAGSVFEIRRGEGRANMWLRRPELELQGWGKT</sequence>
<dbReference type="EMBL" id="RIBY02002001">
    <property type="protein sequence ID" value="KAH9826297.1"/>
    <property type="molecule type" value="Genomic_DNA"/>
</dbReference>
<keyword evidence="2" id="KW-1185">Reference proteome</keyword>
<reference evidence="1 2" key="2">
    <citation type="journal article" date="2021" name="Curr. Genet.">
        <title>Genetic response to nitrogen starvation in the aggressive Eucalyptus foliar pathogen Teratosphaeria destructans.</title>
        <authorList>
            <person name="Havenga M."/>
            <person name="Wingfield B.D."/>
            <person name="Wingfield M.J."/>
            <person name="Dreyer L.L."/>
            <person name="Roets F."/>
            <person name="Aylward J."/>
        </authorList>
    </citation>
    <scope>NUCLEOTIDE SEQUENCE [LARGE SCALE GENOMIC DNA]</scope>
    <source>
        <strain evidence="1">CMW44962</strain>
    </source>
</reference>
<dbReference type="AlphaFoldDB" id="A0A9W7W0Z1"/>
<evidence type="ECO:0000313" key="2">
    <source>
        <dbReference type="Proteomes" id="UP001138500"/>
    </source>
</evidence>
<protein>
    <submittedName>
        <fullName evidence="1">Geranylgeranyl pyrophosphate synthetase</fullName>
    </submittedName>
</protein>
<dbReference type="PANTHER" id="PTHR35179:SF2">
    <property type="entry name" value="START DOMAIN-CONTAINING PROTEIN"/>
    <property type="match status" value="1"/>
</dbReference>
<proteinExistence type="predicted"/>
<name>A0A9W7W0Z1_9PEZI</name>